<organism evidence="2 3">
    <name type="scientific">Ajellomyces capsulatus</name>
    <name type="common">Darling's disease fungus</name>
    <name type="synonym">Histoplasma capsulatum</name>
    <dbReference type="NCBI Taxonomy" id="5037"/>
    <lineage>
        <taxon>Eukaryota</taxon>
        <taxon>Fungi</taxon>
        <taxon>Dikarya</taxon>
        <taxon>Ascomycota</taxon>
        <taxon>Pezizomycotina</taxon>
        <taxon>Eurotiomycetes</taxon>
        <taxon>Eurotiomycetidae</taxon>
        <taxon>Onygenales</taxon>
        <taxon>Ajellomycetaceae</taxon>
        <taxon>Histoplasma</taxon>
    </lineage>
</organism>
<evidence type="ECO:0000313" key="3">
    <source>
        <dbReference type="Proteomes" id="UP000670092"/>
    </source>
</evidence>
<feature type="signal peptide" evidence="1">
    <location>
        <begin position="1"/>
        <end position="19"/>
    </location>
</feature>
<gene>
    <name evidence="2" type="ORF">I7I52_04731</name>
</gene>
<name>A0A8H7YNX6_AJECA</name>
<evidence type="ECO:0000313" key="2">
    <source>
        <dbReference type="EMBL" id="KAG5293427.1"/>
    </source>
</evidence>
<reference evidence="2 3" key="1">
    <citation type="submission" date="2021-01" db="EMBL/GenBank/DDBJ databases">
        <title>Chromosome-level genome assembly of a human fungal pathogen reveals clustering of transcriptionally co-regulated genes.</title>
        <authorList>
            <person name="Voorhies M."/>
            <person name="Cohen S."/>
            <person name="Shea T.P."/>
            <person name="Petrus S."/>
            <person name="Munoz J.F."/>
            <person name="Poplawski S."/>
            <person name="Goldman W.E."/>
            <person name="Michael T."/>
            <person name="Cuomo C.A."/>
            <person name="Sil A."/>
            <person name="Beyhan S."/>
        </authorList>
    </citation>
    <scope>NUCLEOTIDE SEQUENCE [LARGE SCALE GENOMIC DNA]</scope>
    <source>
        <strain evidence="2 3">G184AR</strain>
    </source>
</reference>
<protein>
    <recommendedName>
        <fullName evidence="4">Secreted protein</fullName>
    </recommendedName>
</protein>
<sequence length="110" mass="12228">MKLIVLYIEIIFLIQQVLAINEGEFIHTSNNEVVNKHLASYPQNINDGKVSMSELDEKPQQSAPAPNLLDIRFIHCHDVECANSYQCLIQACGPCVGMDPTQNGVCTDLL</sequence>
<dbReference type="AlphaFoldDB" id="A0A8H7YNX6"/>
<evidence type="ECO:0008006" key="4">
    <source>
        <dbReference type="Google" id="ProtNLM"/>
    </source>
</evidence>
<evidence type="ECO:0000256" key="1">
    <source>
        <dbReference type="SAM" id="SignalP"/>
    </source>
</evidence>
<dbReference type="OrthoDB" id="10288443at2759"/>
<accession>A0A8H7YNX6</accession>
<dbReference type="EMBL" id="JAEVHI010000004">
    <property type="protein sequence ID" value="KAG5293427.1"/>
    <property type="molecule type" value="Genomic_DNA"/>
</dbReference>
<keyword evidence="1" id="KW-0732">Signal</keyword>
<dbReference type="VEuPathDB" id="FungiDB:I7I52_04731"/>
<comment type="caution">
    <text evidence="2">The sequence shown here is derived from an EMBL/GenBank/DDBJ whole genome shotgun (WGS) entry which is preliminary data.</text>
</comment>
<proteinExistence type="predicted"/>
<feature type="chain" id="PRO_5034626707" description="Secreted protein" evidence="1">
    <location>
        <begin position="20"/>
        <end position="110"/>
    </location>
</feature>
<dbReference type="Proteomes" id="UP000670092">
    <property type="component" value="Unassembled WGS sequence"/>
</dbReference>